<reference evidence="1 2" key="1">
    <citation type="journal article" date="2022" name="bioRxiv">
        <title>The genome of the oomycete Peronosclerospora sorghi, a cosmopolitan pathogen of maize and sorghum, is inflated with dispersed pseudogenes.</title>
        <authorList>
            <person name="Fletcher K."/>
            <person name="Martin F."/>
            <person name="Isakeit T."/>
            <person name="Cavanaugh K."/>
            <person name="Magill C."/>
            <person name="Michelmore R."/>
        </authorList>
    </citation>
    <scope>NUCLEOTIDE SEQUENCE [LARGE SCALE GENOMIC DNA]</scope>
    <source>
        <strain evidence="1">P6</strain>
    </source>
</reference>
<protein>
    <submittedName>
        <fullName evidence="1">Uncharacterized protein</fullName>
    </submittedName>
</protein>
<accession>A0ACC0WGT2</accession>
<name>A0ACC0WGT2_9STRA</name>
<keyword evidence="2" id="KW-1185">Reference proteome</keyword>
<evidence type="ECO:0000313" key="1">
    <source>
        <dbReference type="EMBL" id="KAI9918068.1"/>
    </source>
</evidence>
<gene>
    <name evidence="1" type="ORF">PsorP6_012794</name>
</gene>
<dbReference type="Proteomes" id="UP001163321">
    <property type="component" value="Chromosome 13"/>
</dbReference>
<dbReference type="EMBL" id="CM047592">
    <property type="protein sequence ID" value="KAI9918068.1"/>
    <property type="molecule type" value="Genomic_DNA"/>
</dbReference>
<organism evidence="1 2">
    <name type="scientific">Peronosclerospora sorghi</name>
    <dbReference type="NCBI Taxonomy" id="230839"/>
    <lineage>
        <taxon>Eukaryota</taxon>
        <taxon>Sar</taxon>
        <taxon>Stramenopiles</taxon>
        <taxon>Oomycota</taxon>
        <taxon>Peronosporomycetes</taxon>
        <taxon>Peronosporales</taxon>
        <taxon>Peronosporaceae</taxon>
        <taxon>Peronosclerospora</taxon>
    </lineage>
</organism>
<comment type="caution">
    <text evidence="1">The sequence shown here is derived from an EMBL/GenBank/DDBJ whole genome shotgun (WGS) entry which is preliminary data.</text>
</comment>
<evidence type="ECO:0000313" key="2">
    <source>
        <dbReference type="Proteomes" id="UP001163321"/>
    </source>
</evidence>
<proteinExistence type="predicted"/>
<sequence>MCLPVPSYVAFESDDDDEWGILHYPTQKYRQYSRFEMETTYRGVEVSLVIVVALSPNVSSHLQQTRATWTFNALKPYSLEAFCVNQEPMFCVGFLTSSHFNAYVSDRMEFAARRYLEWTTGSRLGRSPRHALSTLTKYSSNATRCATIATKLQLKMRKPQHETKTSKSHAIHVHCPVVKSKKLLKNVTMPWIHSASIDPRYMDYEQSAAYTSRRLENQTRRRALQSLRSRPRHRPTPFK</sequence>